<feature type="domain" description="CusB-like beta-barrel" evidence="5">
    <location>
        <begin position="195"/>
        <end position="267"/>
    </location>
</feature>
<dbReference type="InParanoid" id="A0A3N0V9N0"/>
<dbReference type="Pfam" id="PF25954">
    <property type="entry name" value="Beta-barrel_RND_2"/>
    <property type="match status" value="1"/>
</dbReference>
<accession>A0A3N0V9N0</accession>
<evidence type="ECO:0000313" key="9">
    <source>
        <dbReference type="Proteomes" id="UP000282106"/>
    </source>
</evidence>
<dbReference type="GO" id="GO:0046914">
    <property type="term" value="F:transition metal ion binding"/>
    <property type="evidence" value="ECO:0007669"/>
    <property type="project" value="TreeGrafter"/>
</dbReference>
<dbReference type="InterPro" id="IPR006143">
    <property type="entry name" value="RND_pump_MFP"/>
</dbReference>
<organism evidence="8 9">
    <name type="scientific">Stagnimonas aquatica</name>
    <dbReference type="NCBI Taxonomy" id="2689987"/>
    <lineage>
        <taxon>Bacteria</taxon>
        <taxon>Pseudomonadati</taxon>
        <taxon>Pseudomonadota</taxon>
        <taxon>Gammaproteobacteria</taxon>
        <taxon>Nevskiales</taxon>
        <taxon>Nevskiaceae</taxon>
        <taxon>Stagnimonas</taxon>
    </lineage>
</organism>
<feature type="signal peptide" evidence="4">
    <location>
        <begin position="1"/>
        <end position="20"/>
    </location>
</feature>
<gene>
    <name evidence="8" type="ORF">ED208_10195</name>
</gene>
<feature type="chain" id="PRO_5018320443" evidence="4">
    <location>
        <begin position="21"/>
        <end position="348"/>
    </location>
</feature>
<evidence type="ECO:0000256" key="2">
    <source>
        <dbReference type="ARBA" id="ARBA00022448"/>
    </source>
</evidence>
<dbReference type="GO" id="GO:0016020">
    <property type="term" value="C:membrane"/>
    <property type="evidence" value="ECO:0007669"/>
    <property type="project" value="InterPro"/>
</dbReference>
<feature type="domain" description="CzcB-like barrel-sandwich hybrid" evidence="6">
    <location>
        <begin position="121"/>
        <end position="192"/>
    </location>
</feature>
<dbReference type="CDD" id="cd06850">
    <property type="entry name" value="biotinyl_domain"/>
    <property type="match status" value="1"/>
</dbReference>
<dbReference type="Gene3D" id="2.40.30.170">
    <property type="match status" value="1"/>
</dbReference>
<dbReference type="EMBL" id="RJVO01000004">
    <property type="protein sequence ID" value="ROH89497.1"/>
    <property type="molecule type" value="Genomic_DNA"/>
</dbReference>
<dbReference type="GO" id="GO:0022857">
    <property type="term" value="F:transmembrane transporter activity"/>
    <property type="evidence" value="ECO:0007669"/>
    <property type="project" value="InterPro"/>
</dbReference>
<evidence type="ECO:0000256" key="4">
    <source>
        <dbReference type="SAM" id="SignalP"/>
    </source>
</evidence>
<evidence type="ECO:0000259" key="5">
    <source>
        <dbReference type="Pfam" id="PF25954"/>
    </source>
</evidence>
<dbReference type="Proteomes" id="UP000282106">
    <property type="component" value="Unassembled WGS sequence"/>
</dbReference>
<feature type="compositionally biased region" description="Basic and acidic residues" evidence="3">
    <location>
        <begin position="35"/>
        <end position="67"/>
    </location>
</feature>
<evidence type="ECO:0000313" key="8">
    <source>
        <dbReference type="EMBL" id="ROH89497.1"/>
    </source>
</evidence>
<comment type="similarity">
    <text evidence="1">Belongs to the membrane fusion protein (MFP) (TC 8.A.1) family.</text>
</comment>
<dbReference type="RefSeq" id="WP_123211794.1">
    <property type="nucleotide sequence ID" value="NZ_RJVO01000004.1"/>
</dbReference>
<dbReference type="PANTHER" id="PTHR30097">
    <property type="entry name" value="CATION EFFLUX SYSTEM PROTEIN CUSB"/>
    <property type="match status" value="1"/>
</dbReference>
<evidence type="ECO:0000256" key="1">
    <source>
        <dbReference type="ARBA" id="ARBA00009477"/>
    </source>
</evidence>
<proteinExistence type="inferred from homology"/>
<protein>
    <submittedName>
        <fullName evidence="8">Efflux RND transporter periplasmic adaptor subunit</fullName>
    </submittedName>
</protein>
<evidence type="ECO:0000259" key="7">
    <source>
        <dbReference type="Pfam" id="PF25975"/>
    </source>
</evidence>
<dbReference type="FunFam" id="2.40.420.20:FF:000006">
    <property type="entry name" value="RND family efflux transporter MFP subunit"/>
    <property type="match status" value="1"/>
</dbReference>
<dbReference type="Pfam" id="PF25973">
    <property type="entry name" value="BSH_CzcB"/>
    <property type="match status" value="1"/>
</dbReference>
<comment type="caution">
    <text evidence="8">The sequence shown here is derived from an EMBL/GenBank/DDBJ whole genome shotgun (WGS) entry which is preliminary data.</text>
</comment>
<dbReference type="PROSITE" id="PS51257">
    <property type="entry name" value="PROKAR_LIPOPROTEIN"/>
    <property type="match status" value="1"/>
</dbReference>
<evidence type="ECO:0000256" key="3">
    <source>
        <dbReference type="SAM" id="MobiDB-lite"/>
    </source>
</evidence>
<keyword evidence="2" id="KW-0813">Transport</keyword>
<dbReference type="InterPro" id="IPR058647">
    <property type="entry name" value="BSH_CzcB-like"/>
</dbReference>
<dbReference type="InterPro" id="IPR058792">
    <property type="entry name" value="Beta-barrel_RND_2"/>
</dbReference>
<sequence length="348" mass="36639">MNSKNSFLAAAALLSLSLAACGDRETPRPAPPTDEAGHAHDESKGRDENERHDKSEAHTEADRHESGGEQGHSQEGGHAEALKLTPEAQKFAGLNIAPAGPANLTETISLYGTVKPNAERMRSVAARFPGVVRSVNVKVGDSVRQGANLASVESNESLQVYNVPSPLGGVVTERLTNPGEQAEGQPLFTVADLSTVWVELSLFPRDRSRIRAGQRVQVKAEGGLIGSGEIVFVSPLSTSATQSLAARVLLDNRDGIWTPGLYVQGEVAVAESSVPLAVPASALQELESGLSVFVQDAHGFEPRAVKTGRNDGRKVEILEGLKAGESVVSDGSFVLKAELGKGEAEHGH</sequence>
<dbReference type="GO" id="GO:0015679">
    <property type="term" value="P:plasma membrane copper ion transport"/>
    <property type="evidence" value="ECO:0007669"/>
    <property type="project" value="TreeGrafter"/>
</dbReference>
<reference evidence="8 9" key="1">
    <citation type="submission" date="2018-10" db="EMBL/GenBank/DDBJ databases">
        <authorList>
            <person name="Chen W.-M."/>
        </authorList>
    </citation>
    <scope>NUCLEOTIDE SEQUENCE [LARGE SCALE GENOMIC DNA]</scope>
    <source>
        <strain evidence="8 9">THS-13</strain>
    </source>
</reference>
<dbReference type="GO" id="GO:0030288">
    <property type="term" value="C:outer membrane-bounded periplasmic space"/>
    <property type="evidence" value="ECO:0007669"/>
    <property type="project" value="TreeGrafter"/>
</dbReference>
<keyword evidence="4" id="KW-0732">Signal</keyword>
<feature type="domain" description="CzcB-like C-terminal circularly permuted SH3-like" evidence="7">
    <location>
        <begin position="276"/>
        <end position="336"/>
    </location>
</feature>
<dbReference type="AlphaFoldDB" id="A0A3N0V9N0"/>
<dbReference type="InterPro" id="IPR051909">
    <property type="entry name" value="MFP_Cation_Efflux"/>
</dbReference>
<evidence type="ECO:0000259" key="6">
    <source>
        <dbReference type="Pfam" id="PF25973"/>
    </source>
</evidence>
<dbReference type="GO" id="GO:0060003">
    <property type="term" value="P:copper ion export"/>
    <property type="evidence" value="ECO:0007669"/>
    <property type="project" value="TreeGrafter"/>
</dbReference>
<dbReference type="SUPFAM" id="SSF111369">
    <property type="entry name" value="HlyD-like secretion proteins"/>
    <property type="match status" value="1"/>
</dbReference>
<dbReference type="Pfam" id="PF25975">
    <property type="entry name" value="CzcB_C"/>
    <property type="match status" value="1"/>
</dbReference>
<dbReference type="Gene3D" id="2.40.420.20">
    <property type="match status" value="1"/>
</dbReference>
<dbReference type="NCBIfam" id="TIGR01730">
    <property type="entry name" value="RND_mfp"/>
    <property type="match status" value="1"/>
</dbReference>
<dbReference type="PANTHER" id="PTHR30097:SF4">
    <property type="entry name" value="SLR6042 PROTEIN"/>
    <property type="match status" value="1"/>
</dbReference>
<name>A0A3N0V9N0_9GAMM</name>
<dbReference type="InterPro" id="IPR058649">
    <property type="entry name" value="CzcB_C"/>
</dbReference>
<feature type="region of interest" description="Disordered" evidence="3">
    <location>
        <begin position="22"/>
        <end position="77"/>
    </location>
</feature>
<keyword evidence="9" id="KW-1185">Reference proteome</keyword>